<dbReference type="SUPFAM" id="SSF53474">
    <property type="entry name" value="alpha/beta-Hydrolases"/>
    <property type="match status" value="1"/>
</dbReference>
<evidence type="ECO:0000259" key="1">
    <source>
        <dbReference type="Pfam" id="PF12146"/>
    </source>
</evidence>
<comment type="caution">
    <text evidence="2">The sequence shown here is derived from an EMBL/GenBank/DDBJ whole genome shotgun (WGS) entry which is preliminary data.</text>
</comment>
<dbReference type="OrthoDB" id="8525674at2"/>
<keyword evidence="3" id="KW-1185">Reference proteome</keyword>
<dbReference type="InterPro" id="IPR022742">
    <property type="entry name" value="Hydrolase_4"/>
</dbReference>
<feature type="domain" description="Serine aminopeptidase S33" evidence="1">
    <location>
        <begin position="30"/>
        <end position="151"/>
    </location>
</feature>
<evidence type="ECO:0000313" key="2">
    <source>
        <dbReference type="EMBL" id="RVU47777.1"/>
    </source>
</evidence>
<dbReference type="Proteomes" id="UP000285575">
    <property type="component" value="Unassembled WGS sequence"/>
</dbReference>
<dbReference type="AlphaFoldDB" id="A0A437RLW1"/>
<evidence type="ECO:0000313" key="3">
    <source>
        <dbReference type="Proteomes" id="UP000285575"/>
    </source>
</evidence>
<name>A0A437RLW1_9BURK</name>
<dbReference type="InterPro" id="IPR029058">
    <property type="entry name" value="AB_hydrolase_fold"/>
</dbReference>
<proteinExistence type="predicted"/>
<organism evidence="2 3">
    <name type="scientific">Rubrivivax rivuli</name>
    <dbReference type="NCBI Taxonomy" id="1862385"/>
    <lineage>
        <taxon>Bacteria</taxon>
        <taxon>Pseudomonadati</taxon>
        <taxon>Pseudomonadota</taxon>
        <taxon>Betaproteobacteria</taxon>
        <taxon>Burkholderiales</taxon>
        <taxon>Sphaerotilaceae</taxon>
        <taxon>Rubrivivax</taxon>
    </lineage>
</organism>
<reference evidence="2 3" key="1">
    <citation type="submission" date="2019-01" db="EMBL/GenBank/DDBJ databases">
        <authorList>
            <person name="Chen W.-M."/>
        </authorList>
    </citation>
    <scope>NUCLEOTIDE SEQUENCE [LARGE SCALE GENOMIC DNA]</scope>
    <source>
        <strain evidence="2 3">KYPY4</strain>
    </source>
</reference>
<sequence>MATTEAFYTAVQPSPLGQRFCLWHADAAQAPRALVVHVHAFAEEMNKSRRMVALQSRALAAAGFAVWRMDLLGCGDSAGEFSDASWAAWVDDVLASVALARERHAATWPGAAPPELWLWGQRAGALLAAEAAQALAEPVNLLFWQPSLQGKQVLQQFLRLETAGALLGKNQEASSTQADAKGGARAALARGEVAAVAGYGLAPALTTGLEAARLAAPARQARLEWLDLAPAANQEPTPAAQRHIEAWTAAGWQVRHRSVAGPSFWQTTEIEEAPDLLEATTHALLTSPMAVPSCLGQAAQAALRQVAA</sequence>
<dbReference type="Pfam" id="PF12146">
    <property type="entry name" value="Hydrolase_4"/>
    <property type="match status" value="1"/>
</dbReference>
<accession>A0A437RLW1</accession>
<dbReference type="Gene3D" id="3.40.50.1820">
    <property type="entry name" value="alpha/beta hydrolase"/>
    <property type="match status" value="1"/>
</dbReference>
<dbReference type="InterPro" id="IPR017532">
    <property type="entry name" value="Hydrolase-2_PEP"/>
</dbReference>
<protein>
    <submittedName>
        <fullName evidence="2">Hydrolase 2, exosortase A system-associated</fullName>
    </submittedName>
</protein>
<dbReference type="EMBL" id="SACR01000002">
    <property type="protein sequence ID" value="RVU47777.1"/>
    <property type="molecule type" value="Genomic_DNA"/>
</dbReference>
<gene>
    <name evidence="2" type="ORF">EOE66_08620</name>
</gene>
<dbReference type="NCBIfam" id="TIGR03101">
    <property type="entry name" value="hydr2_PEP"/>
    <property type="match status" value="1"/>
</dbReference>
<keyword evidence="2" id="KW-0378">Hydrolase</keyword>
<dbReference type="RefSeq" id="WP_128228236.1">
    <property type="nucleotide sequence ID" value="NZ_SACR01000002.1"/>
</dbReference>
<dbReference type="GO" id="GO:0016787">
    <property type="term" value="F:hydrolase activity"/>
    <property type="evidence" value="ECO:0007669"/>
    <property type="project" value="UniProtKB-KW"/>
</dbReference>